<dbReference type="EMBL" id="MDBO01000063">
    <property type="protein sequence ID" value="PMP11156.1"/>
    <property type="molecule type" value="Genomic_DNA"/>
</dbReference>
<dbReference type="PANTHER" id="PTHR43493:SF5">
    <property type="entry name" value="DNA GYRASE SUBUNIT A, CHLOROPLASTIC_MITOCHONDRIAL"/>
    <property type="match status" value="1"/>
</dbReference>
<protein>
    <recommendedName>
        <fullName evidence="10">DNA gyrase subunit A</fullName>
        <ecNumber evidence="10">5.6.2.2</ecNumber>
    </recommendedName>
</protein>
<feature type="short sequence motif" description="GyrA-box" evidence="10">
    <location>
        <begin position="559"/>
        <end position="565"/>
    </location>
</feature>
<keyword evidence="6 10" id="KW-0799">Topoisomerase</keyword>
<dbReference type="FunFam" id="3.30.1360.40:FF:000002">
    <property type="entry name" value="DNA gyrase subunit A"/>
    <property type="match status" value="1"/>
</dbReference>
<dbReference type="GO" id="GO:0005737">
    <property type="term" value="C:cytoplasm"/>
    <property type="evidence" value="ECO:0007669"/>
    <property type="project" value="UniProtKB-SubCell"/>
</dbReference>
<evidence type="ECO:0000256" key="7">
    <source>
        <dbReference type="ARBA" id="ARBA00023125"/>
    </source>
</evidence>
<proteinExistence type="inferred from homology"/>
<dbReference type="RefSeq" id="WP_102329859.1">
    <property type="nucleotide sequence ID" value="NZ_JABBXC010000004.1"/>
</dbReference>
<keyword evidence="18" id="KW-1185">Reference proteome</keyword>
<dbReference type="EMBL" id="JABCJR010000004">
    <property type="protein sequence ID" value="NMR68999.1"/>
    <property type="molecule type" value="Genomic_DNA"/>
</dbReference>
<dbReference type="FunFam" id="2.120.10.90:FF:000002">
    <property type="entry name" value="DNA gyrase subunit A"/>
    <property type="match status" value="1"/>
</dbReference>
<feature type="coiled-coil region" evidence="12">
    <location>
        <begin position="470"/>
        <end position="497"/>
    </location>
</feature>
<reference evidence="16" key="2">
    <citation type="submission" date="2016-07" db="EMBL/GenBank/DDBJ databases">
        <authorList>
            <person name="Kauffman K."/>
            <person name="Arevalo P."/>
            <person name="Polz M.F."/>
        </authorList>
    </citation>
    <scope>NUCLEOTIDE SEQUENCE</scope>
    <source>
        <strain evidence="16">10N.222.49.A5</strain>
    </source>
</reference>
<dbReference type="Pfam" id="PF03989">
    <property type="entry name" value="DNA_gyraseA_C"/>
    <property type="match status" value="6"/>
</dbReference>
<dbReference type="GO" id="GO:0003677">
    <property type="term" value="F:DNA binding"/>
    <property type="evidence" value="ECO:0007669"/>
    <property type="project" value="UniProtKB-UniRule"/>
</dbReference>
<dbReference type="InterPro" id="IPR013760">
    <property type="entry name" value="Topo_IIA-like_dom_sf"/>
</dbReference>
<evidence type="ECO:0000256" key="5">
    <source>
        <dbReference type="ARBA" id="ARBA00022840"/>
    </source>
</evidence>
<evidence type="ECO:0000256" key="1">
    <source>
        <dbReference type="ARBA" id="ARBA00000185"/>
    </source>
</evidence>
<comment type="function">
    <text evidence="9">Negative supercoiling favors strand separation, and DNA replication, transcription, recombination and repair, all of which involve strand separation. Type II topoisomerases break and join 2 DNA strands simultaneously in an ATP-dependent manner.</text>
</comment>
<dbReference type="NCBIfam" id="NF004043">
    <property type="entry name" value="PRK05560.1"/>
    <property type="match status" value="1"/>
</dbReference>
<dbReference type="SUPFAM" id="SSF56719">
    <property type="entry name" value="Type II DNA topoisomerase"/>
    <property type="match status" value="1"/>
</dbReference>
<keyword evidence="3 10" id="KW-0963">Cytoplasm</keyword>
<dbReference type="GO" id="GO:0006261">
    <property type="term" value="P:DNA-templated DNA replication"/>
    <property type="evidence" value="ECO:0007669"/>
    <property type="project" value="UniProtKB-UniRule"/>
</dbReference>
<evidence type="ECO:0000256" key="9">
    <source>
        <dbReference type="ARBA" id="ARBA00058442"/>
    </source>
</evidence>
<dbReference type="InterPro" id="IPR002205">
    <property type="entry name" value="Topo_IIA_dom_A"/>
</dbReference>
<feature type="compositionally biased region" description="Low complexity" evidence="13">
    <location>
        <begin position="853"/>
        <end position="869"/>
    </location>
</feature>
<dbReference type="InterPro" id="IPR005743">
    <property type="entry name" value="GyrA"/>
</dbReference>
<comment type="function">
    <text evidence="10">A type II topoisomerase that negatively supercoils closed circular double-stranded (ds) DNA in an ATP-dependent manner to modulate DNA topology and maintain chromosomes in an underwound state. Negative supercoiling favors strand separation, and DNA replication, transcription, recombination and repair, all of which involve strand separation. Also able to catalyze the interconversion of other topological isomers of dsDNA rings, including catenanes and knotted rings. Type II topoisomerases break and join 2 DNA strands simultaneously in an ATP-dependent manner.</text>
</comment>
<comment type="catalytic activity">
    <reaction evidence="1 10 11">
        <text>ATP-dependent breakage, passage and rejoining of double-stranded DNA.</text>
        <dbReference type="EC" id="5.6.2.2"/>
    </reaction>
</comment>
<dbReference type="Pfam" id="PF00521">
    <property type="entry name" value="DNA_topoisoIV"/>
    <property type="match status" value="1"/>
</dbReference>
<evidence type="ECO:0000313" key="18">
    <source>
        <dbReference type="Proteomes" id="UP000590068"/>
    </source>
</evidence>
<feature type="region of interest" description="Disordered" evidence="13">
    <location>
        <begin position="844"/>
        <end position="879"/>
    </location>
</feature>
<evidence type="ECO:0000256" key="4">
    <source>
        <dbReference type="ARBA" id="ARBA00022741"/>
    </source>
</evidence>
<comment type="subcellular location">
    <subcellularLocation>
        <location evidence="10">Cytoplasm</location>
    </subcellularLocation>
</comment>
<feature type="domain" description="Topo IIA-type catalytic" evidence="14">
    <location>
        <begin position="34"/>
        <end position="532"/>
    </location>
</feature>
<keyword evidence="8 10" id="KW-0413">Isomerase</keyword>
<evidence type="ECO:0000256" key="11">
    <source>
        <dbReference type="PROSITE-ProRule" id="PRU01384"/>
    </source>
</evidence>
<dbReference type="InterPro" id="IPR050220">
    <property type="entry name" value="Type_II_DNA_Topoisomerases"/>
</dbReference>
<dbReference type="NCBIfam" id="TIGR01063">
    <property type="entry name" value="gyrA"/>
    <property type="match status" value="1"/>
</dbReference>
<keyword evidence="4 10" id="KW-0547">Nucleotide-binding</keyword>
<evidence type="ECO:0000313" key="15">
    <source>
        <dbReference type="EMBL" id="NMR68999.1"/>
    </source>
</evidence>
<reference evidence="16" key="3">
    <citation type="journal article" date="2018" name="Nature">
        <title>A major lineage of non-tailed dsDNA viruses as unrecognized killers of marine bacteria.</title>
        <authorList>
            <person name="Kauffman K.M."/>
            <person name="Hussain F.A."/>
            <person name="Yang J."/>
            <person name="Arevalo P."/>
            <person name="Brown J.M."/>
            <person name="Chang W.K."/>
            <person name="VanInsberghe D."/>
            <person name="Elsherbini J."/>
            <person name="Sharma R.S."/>
            <person name="Cutler M.B."/>
            <person name="Kelly L."/>
            <person name="Polz M.F."/>
        </authorList>
    </citation>
    <scope>NUCLEOTIDE SEQUENCE</scope>
    <source>
        <strain evidence="16">10N.222.49.A5</strain>
    </source>
</reference>
<dbReference type="InterPro" id="IPR013758">
    <property type="entry name" value="Topo_IIA_A/C_ab"/>
</dbReference>
<dbReference type="CDD" id="cd00187">
    <property type="entry name" value="TOP4c"/>
    <property type="match status" value="1"/>
</dbReference>
<evidence type="ECO:0000256" key="6">
    <source>
        <dbReference type="ARBA" id="ARBA00023029"/>
    </source>
</evidence>
<dbReference type="Proteomes" id="UP000235611">
    <property type="component" value="Unassembled WGS sequence"/>
</dbReference>
<dbReference type="Gene3D" id="1.10.268.10">
    <property type="entry name" value="Topoisomerase, domain 3"/>
    <property type="match status" value="1"/>
</dbReference>
<evidence type="ECO:0000313" key="17">
    <source>
        <dbReference type="Proteomes" id="UP000235611"/>
    </source>
</evidence>
<dbReference type="SMART" id="SM00434">
    <property type="entry name" value="TOP4c"/>
    <property type="match status" value="1"/>
</dbReference>
<evidence type="ECO:0000256" key="3">
    <source>
        <dbReference type="ARBA" id="ARBA00022490"/>
    </source>
</evidence>
<comment type="caution">
    <text evidence="16">The sequence shown here is derived from an EMBL/GenBank/DDBJ whole genome shotgun (WGS) entry which is preliminary data.</text>
</comment>
<comment type="similarity">
    <text evidence="2 10">Belongs to the type II topoisomerase GyrA/ParC subunit family.</text>
</comment>
<evidence type="ECO:0000256" key="10">
    <source>
        <dbReference type="HAMAP-Rule" id="MF_01897"/>
    </source>
</evidence>
<evidence type="ECO:0000256" key="12">
    <source>
        <dbReference type="SAM" id="Coils"/>
    </source>
</evidence>
<organism evidence="16 17">
    <name type="scientific">Vibrio breoganii</name>
    <dbReference type="NCBI Taxonomy" id="553239"/>
    <lineage>
        <taxon>Bacteria</taxon>
        <taxon>Pseudomonadati</taxon>
        <taxon>Pseudomonadota</taxon>
        <taxon>Gammaproteobacteria</taxon>
        <taxon>Vibrionales</taxon>
        <taxon>Vibrionaceae</taxon>
        <taxon>Vibrio</taxon>
    </lineage>
</organism>
<dbReference type="GO" id="GO:0005524">
    <property type="term" value="F:ATP binding"/>
    <property type="evidence" value="ECO:0007669"/>
    <property type="project" value="UniProtKB-UniRule"/>
</dbReference>
<comment type="subunit">
    <text evidence="10">Heterotetramer, composed of two GyrA and two GyrB chains. In the heterotetramer, GyrA contains the active site tyrosine that forms a transient covalent intermediate with DNA, while GyrB binds cofactors and catalyzes ATP hydrolysis.</text>
</comment>
<dbReference type="InterPro" id="IPR013757">
    <property type="entry name" value="Topo_IIA_A_a_sf"/>
</dbReference>
<dbReference type="Gene3D" id="3.90.199.10">
    <property type="entry name" value="Topoisomerase II, domain 5"/>
    <property type="match status" value="1"/>
</dbReference>
<dbReference type="Proteomes" id="UP000590068">
    <property type="component" value="Unassembled WGS sequence"/>
</dbReference>
<dbReference type="InterPro" id="IPR006691">
    <property type="entry name" value="GyrA/parC_rep"/>
</dbReference>
<dbReference type="GO" id="GO:0034335">
    <property type="term" value="F:DNA negative supercoiling activity"/>
    <property type="evidence" value="ECO:0007669"/>
    <property type="project" value="UniProtKB-ARBA"/>
</dbReference>
<dbReference type="NCBIfam" id="NF004044">
    <property type="entry name" value="PRK05561.1"/>
    <property type="match status" value="1"/>
</dbReference>
<gene>
    <name evidence="10 15" type="primary">gyrA</name>
    <name evidence="16" type="ORF">BCS93_08950</name>
    <name evidence="15" type="ORF">HJ568_03300</name>
</gene>
<dbReference type="GO" id="GO:0005694">
    <property type="term" value="C:chromosome"/>
    <property type="evidence" value="ECO:0007669"/>
    <property type="project" value="InterPro"/>
</dbReference>
<dbReference type="FunFam" id="3.90.199.10:FF:000001">
    <property type="entry name" value="DNA gyrase subunit A"/>
    <property type="match status" value="1"/>
</dbReference>
<accession>A0AAP8MXT6</accession>
<dbReference type="GO" id="GO:0006265">
    <property type="term" value="P:DNA topological change"/>
    <property type="evidence" value="ECO:0007669"/>
    <property type="project" value="UniProtKB-UniRule"/>
</dbReference>
<comment type="miscellaneous">
    <text evidence="10">Few gyrases are as efficient as E.coli at forming negative supercoils. Not all organisms have 2 type II topoisomerases; in organisms with a single type II topoisomerase this enzyme also has to decatenate newly replicated chromosomes.</text>
</comment>
<sequence>MSDLAKEITPVNIEDELRGSYLDYAMSVIVGRALPDVRDGLKPVHRRVLFAMNVLGNDWNKPYKKSARVVGDVIGKYHPHGDSAVYDTIVRMAQPFALRYMLADGQGNFGSIDGDSAAAMRYTEVRMSKIAHELLADLEKETVDYVPNYDGTEQIPAVLPTRVPNLLVNGSSGIAVGMATNIPPHNLTEVIDGCLAFIKDEDITIEQLMDFIPGPDFPTAATISGRKGIIDAYNTGRGKVYMRAKANIEADSKGKETIIVTEIPYQVNKARLIEKIAELVKDKKVEGISALRDESDKDGMRIVIECKRDAVGEVVLNNLYAHTQLQTTFGINMVALDKGQPKHFNLKEMLKAFVDHRREVVTRRTIFELRKARDRAHILEGLALALANIDEIIELIRKASTPSEAKAGLVARGWDLGLVSTMLERAGTDAARPEWLEEQFGIRDGQYFLTEQQAQAILDLRLQKLTGLEHEKILDEYKELLDEIAELMHILASTERLMEVIVEELEAIREGYGDERRTEITAAIHDIDMEELIAQEDVVVTLSHEGYVKYQILSDYEAQRRGGRGKSATKMKDEDYIERLLVANTHDNILCFSTRGKTYRLKVYQLPLASRTARGKPIVNILPLEEGERITAILPVSEFSEDKFIFMATADGTVKKTSLDQFSNVRSNGLIAVNLRDEDSLIGVDITDGDSDIMLFSKSGKVVRFNESQVRGMGRTAAGVRGIKLINSDQVVSLIVPHNEGDILTITENGYGKRTIISEYPAKSRATQGVVSIKVSERNGSVVGAVQTEEGDEFMVITDGGTLVRSRVSEVSQVGRNTQGVTLIRTMEGENVVALQRIDEIEEAELVEEEAEGVSSETAESSEATETPTDSNDSEASEE</sequence>
<dbReference type="PROSITE" id="PS52040">
    <property type="entry name" value="TOPO_IIA"/>
    <property type="match status" value="1"/>
</dbReference>
<reference evidence="15 18" key="4">
    <citation type="submission" date="2020-04" db="EMBL/GenBank/DDBJ databases">
        <title>WGS-Seq of Vibrio isolated by the O'Toole Lab.</title>
        <authorList>
            <person name="Mckone K.P."/>
            <person name="Whitaker R."/>
            <person name="Sevigney J.L."/>
            <person name="Herring J.B."/>
            <person name="O'Toole G."/>
        </authorList>
    </citation>
    <scope>NUCLEOTIDE SEQUENCE [LARGE SCALE GENOMIC DNA]</scope>
    <source>
        <strain evidence="15 18">BS_02</strain>
    </source>
</reference>
<evidence type="ECO:0000256" key="13">
    <source>
        <dbReference type="SAM" id="MobiDB-lite"/>
    </source>
</evidence>
<dbReference type="EC" id="5.6.2.2" evidence="10"/>
<name>A0AAP8MXT6_9VIBR</name>
<dbReference type="Gene3D" id="3.30.1360.40">
    <property type="match status" value="1"/>
</dbReference>
<dbReference type="HAMAP" id="MF_01897">
    <property type="entry name" value="GyrA"/>
    <property type="match status" value="1"/>
</dbReference>
<dbReference type="AlphaFoldDB" id="A0AAP8MXT6"/>
<dbReference type="GO" id="GO:0009330">
    <property type="term" value="C:DNA topoisomerase type II (double strand cut, ATP-hydrolyzing) complex"/>
    <property type="evidence" value="ECO:0007669"/>
    <property type="project" value="TreeGrafter"/>
</dbReference>
<evidence type="ECO:0000259" key="14">
    <source>
        <dbReference type="PROSITE" id="PS52040"/>
    </source>
</evidence>
<evidence type="ECO:0000313" key="16">
    <source>
        <dbReference type="EMBL" id="PMP11156.1"/>
    </source>
</evidence>
<feature type="active site" description="O-(5'-phospho-DNA)-tyrosine intermediate" evidence="10 11">
    <location>
        <position position="122"/>
    </location>
</feature>
<dbReference type="PANTHER" id="PTHR43493">
    <property type="entry name" value="DNA GYRASE/TOPOISOMERASE SUBUNIT A"/>
    <property type="match status" value="1"/>
</dbReference>
<dbReference type="InterPro" id="IPR035516">
    <property type="entry name" value="Gyrase/topoIV_suA_C"/>
</dbReference>
<dbReference type="Gene3D" id="2.120.10.90">
    <property type="entry name" value="DNA gyrase/topoisomerase IV, subunit A, C-terminal"/>
    <property type="match status" value="1"/>
</dbReference>
<keyword evidence="5 10" id="KW-0067">ATP-binding</keyword>
<keyword evidence="12" id="KW-0175">Coiled coil</keyword>
<keyword evidence="7 10" id="KW-0238">DNA-binding</keyword>
<evidence type="ECO:0000256" key="8">
    <source>
        <dbReference type="ARBA" id="ARBA00023235"/>
    </source>
</evidence>
<evidence type="ECO:0000256" key="2">
    <source>
        <dbReference type="ARBA" id="ARBA00008263"/>
    </source>
</evidence>
<dbReference type="SUPFAM" id="SSF101904">
    <property type="entry name" value="GyrA/ParC C-terminal domain-like"/>
    <property type="match status" value="1"/>
</dbReference>
<reference evidence="17" key="1">
    <citation type="submission" date="2016-07" db="EMBL/GenBank/DDBJ databases">
        <title>Nontailed viruses are major unrecognized killers of bacteria in the ocean.</title>
        <authorList>
            <person name="Kauffman K."/>
            <person name="Hussain F."/>
            <person name="Yang J."/>
            <person name="Arevalo P."/>
            <person name="Brown J."/>
            <person name="Cutler M."/>
            <person name="Kelly L."/>
            <person name="Polz M.F."/>
        </authorList>
    </citation>
    <scope>NUCLEOTIDE SEQUENCE [LARGE SCALE GENOMIC DNA]</scope>
    <source>
        <strain evidence="17">10N.222.49.A5</strain>
    </source>
</reference>